<dbReference type="Gene3D" id="3.40.630.30">
    <property type="match status" value="1"/>
</dbReference>
<keyword evidence="4" id="KW-1185">Reference proteome</keyword>
<dbReference type="Pfam" id="PF13480">
    <property type="entry name" value="Acetyltransf_6"/>
    <property type="match status" value="1"/>
</dbReference>
<dbReference type="SUPFAM" id="SSF55729">
    <property type="entry name" value="Acyl-CoA N-acyltransferases (Nat)"/>
    <property type="match status" value="1"/>
</dbReference>
<evidence type="ECO:0000256" key="1">
    <source>
        <dbReference type="SAM" id="MobiDB-lite"/>
    </source>
</evidence>
<gene>
    <name evidence="3" type="ORF">GCM10023196_084070</name>
</gene>
<feature type="compositionally biased region" description="Low complexity" evidence="1">
    <location>
        <begin position="365"/>
        <end position="383"/>
    </location>
</feature>
<feature type="region of interest" description="Disordered" evidence="1">
    <location>
        <begin position="355"/>
        <end position="412"/>
    </location>
</feature>
<dbReference type="InterPro" id="IPR016181">
    <property type="entry name" value="Acyl_CoA_acyltransferase"/>
</dbReference>
<reference evidence="4" key="1">
    <citation type="journal article" date="2019" name="Int. J. Syst. Evol. Microbiol.">
        <title>The Global Catalogue of Microorganisms (GCM) 10K type strain sequencing project: providing services to taxonomists for standard genome sequencing and annotation.</title>
        <authorList>
            <consortium name="The Broad Institute Genomics Platform"/>
            <consortium name="The Broad Institute Genome Sequencing Center for Infectious Disease"/>
            <person name="Wu L."/>
            <person name="Ma J."/>
        </authorList>
    </citation>
    <scope>NUCLEOTIDE SEQUENCE [LARGE SCALE GENOMIC DNA]</scope>
    <source>
        <strain evidence="4">JCM 17939</strain>
    </source>
</reference>
<name>A0ABP8UNK2_9ACTN</name>
<dbReference type="InterPro" id="IPR038740">
    <property type="entry name" value="BioF2-like_GNAT_dom"/>
</dbReference>
<sequence length="412" mass="44689">MRFDIARPDELGEPELARWRALQGAGAALGNPFLAPEFTLAVGRFRDDARVAVLSEGPRIVGFLPYERHALGLGRPIGAGLTDCQGLVGPPDLEFDVRALLRACRLSVWEFDHLLAEQAAFAAYHAEKRVEPVMDLTAGFASYADEARKRSPKTLKTVRYKERKLGREAGEVSYTFDERDPAELRRLMAWKSAQYRRTGRTDRFAVPWITALVEHLHATGVGVLSVLRAGDRVVSAHLGLRAGPVMAGWFPAYDVEFGRYSPGMIGHLRMAEAAADAGIGWIAMGRGGREYKDWLKNAEFPIAEGRAARVSAAAGLHWIREAPMRRARSAVLANPALYAGADRVLRAYARLRPGGGAASRRASRRLGVGPRQGAGEQYAAGEGRAVRAGSEEESATGKRSAPAPVPEEGSAA</sequence>
<accession>A0ABP8UNK2</accession>
<protein>
    <recommendedName>
        <fullName evidence="2">BioF2-like acetyltransferase domain-containing protein</fullName>
    </recommendedName>
</protein>
<feature type="domain" description="BioF2-like acetyltransferase" evidence="2">
    <location>
        <begin position="153"/>
        <end position="292"/>
    </location>
</feature>
<dbReference type="RefSeq" id="WP_345439006.1">
    <property type="nucleotide sequence ID" value="NZ_BAABHK010000016.1"/>
</dbReference>
<proteinExistence type="predicted"/>
<organism evidence="3 4">
    <name type="scientific">Actinoallomurus vinaceus</name>
    <dbReference type="NCBI Taxonomy" id="1080074"/>
    <lineage>
        <taxon>Bacteria</taxon>
        <taxon>Bacillati</taxon>
        <taxon>Actinomycetota</taxon>
        <taxon>Actinomycetes</taxon>
        <taxon>Streptosporangiales</taxon>
        <taxon>Thermomonosporaceae</taxon>
        <taxon>Actinoallomurus</taxon>
    </lineage>
</organism>
<dbReference type="EMBL" id="BAABHK010000016">
    <property type="protein sequence ID" value="GAA4636027.1"/>
    <property type="molecule type" value="Genomic_DNA"/>
</dbReference>
<comment type="caution">
    <text evidence="3">The sequence shown here is derived from an EMBL/GenBank/DDBJ whole genome shotgun (WGS) entry which is preliminary data.</text>
</comment>
<dbReference type="Proteomes" id="UP001501442">
    <property type="component" value="Unassembled WGS sequence"/>
</dbReference>
<evidence type="ECO:0000313" key="3">
    <source>
        <dbReference type="EMBL" id="GAA4636027.1"/>
    </source>
</evidence>
<evidence type="ECO:0000313" key="4">
    <source>
        <dbReference type="Proteomes" id="UP001501442"/>
    </source>
</evidence>
<evidence type="ECO:0000259" key="2">
    <source>
        <dbReference type="Pfam" id="PF13480"/>
    </source>
</evidence>